<dbReference type="PIRSF" id="PIRSF015853">
    <property type="entry name" value="Pep_DppA"/>
    <property type="match status" value="1"/>
</dbReference>
<evidence type="ECO:0000313" key="1">
    <source>
        <dbReference type="EMBL" id="AEM38721.1"/>
    </source>
</evidence>
<keyword evidence="1" id="KW-0645">Protease</keyword>
<protein>
    <submittedName>
        <fullName evidence="1">Peptidase M55 D-aminopeptidase</fullName>
    </submittedName>
</protein>
<dbReference type="KEGG" id="pfm:Pyrfu_0852"/>
<dbReference type="InterPro" id="IPR027476">
    <property type="entry name" value="DppA_N"/>
</dbReference>
<dbReference type="InterPro" id="IPR007035">
    <property type="entry name" value="Peptidase_M55"/>
</dbReference>
<organism evidence="1 2">
    <name type="scientific">Pyrolobus fumarii (strain DSM 11204 / 1A)</name>
    <dbReference type="NCBI Taxonomy" id="694429"/>
    <lineage>
        <taxon>Archaea</taxon>
        <taxon>Thermoproteota</taxon>
        <taxon>Thermoprotei</taxon>
        <taxon>Desulfurococcales</taxon>
        <taxon>Pyrodictiaceae</taxon>
        <taxon>Pyrolobus</taxon>
    </lineage>
</organism>
<sequence length="281" mass="30666">MPSALISLDFEGLPYIVSSRHQLGPDGRLWGEARRIATKLAKLVSQKLIEAGYEKVIVADSHGLMINIEPLEFPRGVVLVTGFPRASPAMVPLVESVDVAIFLGYHARAGERSVLAHTYAGRYVEEVVVNGMPASEYLLNALYLGENGIPVGLVAGSAELMEEVERYTPWAERVVLKRSLGFLAAVSPSLQDLEEALVKALQAMNEKLEKGELKPLKPKTPVEVTIRLTSPLYADVSELLPGARRVDGRTIAYKAETMEQAMRMLELLLYAWVGAASIAGK</sequence>
<dbReference type="Gene3D" id="3.40.50.10780">
    <property type="entry name" value="Dipeptide transport protein"/>
    <property type="match status" value="1"/>
</dbReference>
<dbReference type="InParanoid" id="G0EDV2"/>
<accession>G0EDV2</accession>
<name>G0EDV2_PYRF1</name>
<dbReference type="Pfam" id="PF04951">
    <property type="entry name" value="Peptidase_M55"/>
    <property type="match status" value="1"/>
</dbReference>
<dbReference type="InterPro" id="IPR036177">
    <property type="entry name" value="Peptidase_M55_sf"/>
</dbReference>
<dbReference type="HOGENOM" id="CLU_086038_1_0_2"/>
<dbReference type="SUPFAM" id="SSF63992">
    <property type="entry name" value="Dipeptide transport protein"/>
    <property type="match status" value="1"/>
</dbReference>
<evidence type="ECO:0000313" key="2">
    <source>
        <dbReference type="Proteomes" id="UP000001037"/>
    </source>
</evidence>
<dbReference type="Proteomes" id="UP000001037">
    <property type="component" value="Chromosome"/>
</dbReference>
<keyword evidence="1" id="KW-0378">Hydrolase</keyword>
<keyword evidence="1" id="KW-0031">Aminopeptidase</keyword>
<dbReference type="Gene3D" id="3.30.1360.130">
    <property type="entry name" value="Dipeptide transport protein"/>
    <property type="match status" value="1"/>
</dbReference>
<dbReference type="GO" id="GO:0004177">
    <property type="term" value="F:aminopeptidase activity"/>
    <property type="evidence" value="ECO:0007669"/>
    <property type="project" value="UniProtKB-KW"/>
</dbReference>
<gene>
    <name evidence="1" type="ordered locus">Pyrfu_0852</name>
</gene>
<keyword evidence="2" id="KW-1185">Reference proteome</keyword>
<dbReference type="STRING" id="694429.Pyrfu_0852"/>
<dbReference type="EMBL" id="CP002838">
    <property type="protein sequence ID" value="AEM38721.1"/>
    <property type="molecule type" value="Genomic_DNA"/>
</dbReference>
<dbReference type="AlphaFoldDB" id="G0EDV2"/>
<reference evidence="1 2" key="1">
    <citation type="journal article" date="2011" name="Stand. Genomic Sci.">
        <title>Complete genome sequence of the hyperthermophilic chemolithoautotroph Pyrolobus fumarii type strain (1A).</title>
        <authorList>
            <person name="Anderson I."/>
            <person name="Goker M."/>
            <person name="Nolan M."/>
            <person name="Lucas S."/>
            <person name="Hammon N."/>
            <person name="Deshpande S."/>
            <person name="Cheng J.F."/>
            <person name="Tapia R."/>
            <person name="Han C."/>
            <person name="Goodwin L."/>
            <person name="Pitluck S."/>
            <person name="Huntemann M."/>
            <person name="Liolios K."/>
            <person name="Ivanova N."/>
            <person name="Pagani I."/>
            <person name="Mavromatis K."/>
            <person name="Ovchinikova G."/>
            <person name="Pati A."/>
            <person name="Chen A."/>
            <person name="Palaniappan K."/>
            <person name="Land M."/>
            <person name="Hauser L."/>
            <person name="Brambilla E.M."/>
            <person name="Huber H."/>
            <person name="Yasawong M."/>
            <person name="Rohde M."/>
            <person name="Spring S."/>
            <person name="Abt B."/>
            <person name="Sikorski J."/>
            <person name="Wirth R."/>
            <person name="Detter J.C."/>
            <person name="Woyke T."/>
            <person name="Bristow J."/>
            <person name="Eisen J.A."/>
            <person name="Markowitz V."/>
            <person name="Hugenholtz P."/>
            <person name="Kyrpides N.C."/>
            <person name="Klenk H.P."/>
            <person name="Lapidus A."/>
        </authorList>
    </citation>
    <scope>NUCLEOTIDE SEQUENCE [LARGE SCALE GENOMIC DNA]</scope>
    <source>
        <strain evidence="2">DSM 11204 / 1A</strain>
    </source>
</reference>
<dbReference type="eggNOG" id="arCOG04080">
    <property type="taxonomic scope" value="Archaea"/>
</dbReference>
<proteinExistence type="predicted"/>